<dbReference type="Proteomes" id="UP000181899">
    <property type="component" value="Unassembled WGS sequence"/>
</dbReference>
<dbReference type="InterPro" id="IPR052518">
    <property type="entry name" value="CHR_Transporter"/>
</dbReference>
<evidence type="ECO:0000256" key="4">
    <source>
        <dbReference type="ARBA" id="ARBA00022692"/>
    </source>
</evidence>
<comment type="similarity">
    <text evidence="2">Belongs to the chromate ion transporter (CHR) (TC 2.A.51) family.</text>
</comment>
<feature type="transmembrane region" description="Helical" evidence="7">
    <location>
        <begin position="141"/>
        <end position="160"/>
    </location>
</feature>
<accession>A0A1I5CK38</accession>
<evidence type="ECO:0000256" key="7">
    <source>
        <dbReference type="SAM" id="Phobius"/>
    </source>
</evidence>
<keyword evidence="6 7" id="KW-0472">Membrane</keyword>
<dbReference type="STRING" id="398199.SAMN05421804_101850"/>
<dbReference type="OrthoDB" id="9788907at2"/>
<keyword evidence="4 7" id="KW-0812">Transmembrane</keyword>
<evidence type="ECO:0000256" key="5">
    <source>
        <dbReference type="ARBA" id="ARBA00022989"/>
    </source>
</evidence>
<keyword evidence="9" id="KW-1185">Reference proteome</keyword>
<dbReference type="PANTHER" id="PTHR43663:SF1">
    <property type="entry name" value="CHROMATE TRANSPORTER"/>
    <property type="match status" value="1"/>
</dbReference>
<evidence type="ECO:0000313" key="9">
    <source>
        <dbReference type="Proteomes" id="UP000181899"/>
    </source>
</evidence>
<dbReference type="PANTHER" id="PTHR43663">
    <property type="entry name" value="CHROMATE TRANSPORT PROTEIN-RELATED"/>
    <property type="match status" value="1"/>
</dbReference>
<evidence type="ECO:0000256" key="2">
    <source>
        <dbReference type="ARBA" id="ARBA00005262"/>
    </source>
</evidence>
<protein>
    <submittedName>
        <fullName evidence="8">Chromate transporter</fullName>
    </submittedName>
</protein>
<keyword evidence="3" id="KW-1003">Cell membrane</keyword>
<name>A0A1I5CK38_9CLOT</name>
<dbReference type="eggNOG" id="COG2059">
    <property type="taxonomic scope" value="Bacteria"/>
</dbReference>
<feature type="transmembrane region" description="Helical" evidence="7">
    <location>
        <begin position="167"/>
        <end position="187"/>
    </location>
</feature>
<keyword evidence="5 7" id="KW-1133">Transmembrane helix</keyword>
<evidence type="ECO:0000256" key="1">
    <source>
        <dbReference type="ARBA" id="ARBA00004651"/>
    </source>
</evidence>
<organism evidence="8 9">
    <name type="scientific">Proteiniclasticum ruminis</name>
    <dbReference type="NCBI Taxonomy" id="398199"/>
    <lineage>
        <taxon>Bacteria</taxon>
        <taxon>Bacillati</taxon>
        <taxon>Bacillota</taxon>
        <taxon>Clostridia</taxon>
        <taxon>Eubacteriales</taxon>
        <taxon>Clostridiaceae</taxon>
        <taxon>Proteiniclasticum</taxon>
    </lineage>
</organism>
<dbReference type="GO" id="GO:0005886">
    <property type="term" value="C:plasma membrane"/>
    <property type="evidence" value="ECO:0007669"/>
    <property type="project" value="UniProtKB-SubCell"/>
</dbReference>
<sequence>MVLLELYFVFLQIGAFAFGGGYAVLPLIQRFVVEERGWMSIKEMTDLVSLSQMTPGPIAINSATFVGTKVAGVPGAIVATLANVTPQFILMMILAYFIFRDKKIGFLDKMLKGLKPGIVGLIAIAAISMMESSLFEGAVSVSNISVVAVVAFIIGFFLKLSKRFDLIVLIVIGAFIGIGGNLLLQLFS</sequence>
<dbReference type="RefSeq" id="WP_074912258.1">
    <property type="nucleotide sequence ID" value="NZ_FOVK01000006.1"/>
</dbReference>
<dbReference type="AlphaFoldDB" id="A0A1I5CK38"/>
<feature type="transmembrane region" description="Helical" evidence="7">
    <location>
        <begin position="118"/>
        <end position="135"/>
    </location>
</feature>
<proteinExistence type="inferred from homology"/>
<evidence type="ECO:0000313" key="8">
    <source>
        <dbReference type="EMBL" id="SFN87273.1"/>
    </source>
</evidence>
<dbReference type="Pfam" id="PF02417">
    <property type="entry name" value="Chromate_transp"/>
    <property type="match status" value="1"/>
</dbReference>
<dbReference type="EMBL" id="FOVK01000006">
    <property type="protein sequence ID" value="SFN87273.1"/>
    <property type="molecule type" value="Genomic_DNA"/>
</dbReference>
<evidence type="ECO:0000256" key="6">
    <source>
        <dbReference type="ARBA" id="ARBA00023136"/>
    </source>
</evidence>
<feature type="transmembrane region" description="Helical" evidence="7">
    <location>
        <begin position="6"/>
        <end position="27"/>
    </location>
</feature>
<feature type="transmembrane region" description="Helical" evidence="7">
    <location>
        <begin position="73"/>
        <end position="98"/>
    </location>
</feature>
<reference evidence="8 9" key="1">
    <citation type="submission" date="2016-10" db="EMBL/GenBank/DDBJ databases">
        <authorList>
            <person name="de Groot N.N."/>
        </authorList>
    </citation>
    <scope>NUCLEOTIDE SEQUENCE [LARGE SCALE GENOMIC DNA]</scope>
    <source>
        <strain evidence="8 9">ML2</strain>
    </source>
</reference>
<gene>
    <name evidence="8" type="ORF">SAMN04488695_106155</name>
</gene>
<comment type="subcellular location">
    <subcellularLocation>
        <location evidence="1">Cell membrane</location>
        <topology evidence="1">Multi-pass membrane protein</topology>
    </subcellularLocation>
</comment>
<dbReference type="InterPro" id="IPR003370">
    <property type="entry name" value="Chromate_transpt"/>
</dbReference>
<evidence type="ECO:0000256" key="3">
    <source>
        <dbReference type="ARBA" id="ARBA00022475"/>
    </source>
</evidence>
<dbReference type="GO" id="GO:0015109">
    <property type="term" value="F:chromate transmembrane transporter activity"/>
    <property type="evidence" value="ECO:0007669"/>
    <property type="project" value="InterPro"/>
</dbReference>